<dbReference type="GO" id="GO:0016491">
    <property type="term" value="F:oxidoreductase activity"/>
    <property type="evidence" value="ECO:0007669"/>
    <property type="project" value="InterPro"/>
</dbReference>
<evidence type="ECO:0000313" key="4">
    <source>
        <dbReference type="Proteomes" id="UP000655287"/>
    </source>
</evidence>
<name>A0A919QXM1_9ACTN</name>
<dbReference type="SMART" id="SM00829">
    <property type="entry name" value="PKS_ER"/>
    <property type="match status" value="1"/>
</dbReference>
<dbReference type="InterPro" id="IPR013154">
    <property type="entry name" value="ADH-like_N"/>
</dbReference>
<proteinExistence type="predicted"/>
<dbReference type="SUPFAM" id="SSF51735">
    <property type="entry name" value="NAD(P)-binding Rossmann-fold domains"/>
    <property type="match status" value="1"/>
</dbReference>
<keyword evidence="4" id="KW-1185">Reference proteome</keyword>
<dbReference type="Pfam" id="PF08240">
    <property type="entry name" value="ADH_N"/>
    <property type="match status" value="1"/>
</dbReference>
<evidence type="ECO:0000313" key="3">
    <source>
        <dbReference type="EMBL" id="GII75996.1"/>
    </source>
</evidence>
<dbReference type="EMBL" id="BOOU01000013">
    <property type="protein sequence ID" value="GII75996.1"/>
    <property type="molecule type" value="Genomic_DNA"/>
</dbReference>
<feature type="domain" description="Enoyl reductase (ER)" evidence="2">
    <location>
        <begin position="10"/>
        <end position="338"/>
    </location>
</feature>
<dbReference type="Proteomes" id="UP000655287">
    <property type="component" value="Unassembled WGS sequence"/>
</dbReference>
<dbReference type="PANTHER" id="PTHR44154:SF1">
    <property type="entry name" value="QUINONE OXIDOREDUCTASE"/>
    <property type="match status" value="1"/>
</dbReference>
<reference evidence="3" key="1">
    <citation type="submission" date="2021-01" db="EMBL/GenBank/DDBJ databases">
        <title>Whole genome shotgun sequence of Sphaerisporangium rufum NBRC 109079.</title>
        <authorList>
            <person name="Komaki H."/>
            <person name="Tamura T."/>
        </authorList>
    </citation>
    <scope>NUCLEOTIDE SEQUENCE</scope>
    <source>
        <strain evidence="3">NBRC 109079</strain>
    </source>
</reference>
<evidence type="ECO:0000256" key="1">
    <source>
        <dbReference type="ARBA" id="ARBA00022857"/>
    </source>
</evidence>
<dbReference type="InterPro" id="IPR011032">
    <property type="entry name" value="GroES-like_sf"/>
</dbReference>
<dbReference type="Pfam" id="PF00107">
    <property type="entry name" value="ADH_zinc_N"/>
    <property type="match status" value="1"/>
</dbReference>
<keyword evidence="1" id="KW-0521">NADP</keyword>
<dbReference type="InterPro" id="IPR020843">
    <property type="entry name" value="ER"/>
</dbReference>
<gene>
    <name evidence="3" type="ORF">Sru01_09780</name>
</gene>
<organism evidence="3 4">
    <name type="scientific">Sphaerisporangium rufum</name>
    <dbReference type="NCBI Taxonomy" id="1381558"/>
    <lineage>
        <taxon>Bacteria</taxon>
        <taxon>Bacillati</taxon>
        <taxon>Actinomycetota</taxon>
        <taxon>Actinomycetes</taxon>
        <taxon>Streptosporangiales</taxon>
        <taxon>Streptosporangiaceae</taxon>
        <taxon>Sphaerisporangium</taxon>
    </lineage>
</organism>
<dbReference type="InterPro" id="IPR036291">
    <property type="entry name" value="NAD(P)-bd_dom_sf"/>
</dbReference>
<sequence length="340" mass="34884">MKAVRFADFGPPEVLEVRDVPAPACPPGGVLVRVAAAGVNHLDLDERAGTSGFTINAEHQLGREGAGTVVETGPDADPGWLGARVIVSAYPPCGRCPACRRGLINVCHRPARPGIDVPGTYAEIVAAPVTGLFHLPDTVPFEVGACLQLGFGTAWHALFRRGDLRAGQTVLVTGAGGGVGSAAVRLAALAGAQVLAVAGSPERRALAAGLGAAHTAAPGDDLPAWVGDLTGDGADLVVDAGGGPFLATGLDCLRPGGRYVLYGAHGGERVDVDLIQVFRSYTSVVASRGWLLEDVDRVIEAAARGRITVPIQQSLPLDQAARAHQALADRTVAGKLVLRP</sequence>
<dbReference type="PANTHER" id="PTHR44154">
    <property type="entry name" value="QUINONE OXIDOREDUCTASE"/>
    <property type="match status" value="1"/>
</dbReference>
<dbReference type="InterPro" id="IPR051603">
    <property type="entry name" value="Zinc-ADH_QOR/CCCR"/>
</dbReference>
<comment type="caution">
    <text evidence="3">The sequence shown here is derived from an EMBL/GenBank/DDBJ whole genome shotgun (WGS) entry which is preliminary data.</text>
</comment>
<accession>A0A919QXM1</accession>
<dbReference type="Gene3D" id="3.90.180.10">
    <property type="entry name" value="Medium-chain alcohol dehydrogenases, catalytic domain"/>
    <property type="match status" value="1"/>
</dbReference>
<protein>
    <submittedName>
        <fullName evidence="3">Alcohol dehydrogenase</fullName>
    </submittedName>
</protein>
<dbReference type="InterPro" id="IPR013149">
    <property type="entry name" value="ADH-like_C"/>
</dbReference>
<dbReference type="SUPFAM" id="SSF50129">
    <property type="entry name" value="GroES-like"/>
    <property type="match status" value="1"/>
</dbReference>
<evidence type="ECO:0000259" key="2">
    <source>
        <dbReference type="SMART" id="SM00829"/>
    </source>
</evidence>
<dbReference type="AlphaFoldDB" id="A0A919QXM1"/>
<dbReference type="RefSeq" id="WP_203982629.1">
    <property type="nucleotide sequence ID" value="NZ_BOOU01000013.1"/>
</dbReference>